<feature type="region of interest" description="Disordered" evidence="1">
    <location>
        <begin position="642"/>
        <end position="668"/>
    </location>
</feature>
<feature type="compositionally biased region" description="Polar residues" evidence="1">
    <location>
        <begin position="455"/>
        <end position="481"/>
    </location>
</feature>
<feature type="compositionally biased region" description="Low complexity" evidence="1">
    <location>
        <begin position="160"/>
        <end position="169"/>
    </location>
</feature>
<dbReference type="EMBL" id="KV784356">
    <property type="protein sequence ID" value="OEU18781.1"/>
    <property type="molecule type" value="Genomic_DNA"/>
</dbReference>
<feature type="compositionally biased region" description="Polar residues" evidence="1">
    <location>
        <begin position="731"/>
        <end position="747"/>
    </location>
</feature>
<dbReference type="AlphaFoldDB" id="A0A1E7FKT8"/>
<feature type="compositionally biased region" description="Polar residues" evidence="1">
    <location>
        <begin position="286"/>
        <end position="300"/>
    </location>
</feature>
<feature type="compositionally biased region" description="Basic and acidic residues" evidence="1">
    <location>
        <begin position="903"/>
        <end position="915"/>
    </location>
</feature>
<feature type="compositionally biased region" description="Low complexity" evidence="1">
    <location>
        <begin position="307"/>
        <end position="317"/>
    </location>
</feature>
<accession>A0A1E7FKT8</accession>
<feature type="compositionally biased region" description="Low complexity" evidence="1">
    <location>
        <begin position="57"/>
        <end position="71"/>
    </location>
</feature>
<proteinExistence type="predicted"/>
<feature type="compositionally biased region" description="Basic and acidic residues" evidence="1">
    <location>
        <begin position="111"/>
        <end position="125"/>
    </location>
</feature>
<feature type="region of interest" description="Disordered" evidence="1">
    <location>
        <begin position="329"/>
        <end position="405"/>
    </location>
</feature>
<evidence type="ECO:0000313" key="2">
    <source>
        <dbReference type="EMBL" id="OEU18781.1"/>
    </source>
</evidence>
<protein>
    <submittedName>
        <fullName evidence="2">Uncharacterized protein</fullName>
    </submittedName>
</protein>
<dbReference type="InParanoid" id="A0A1E7FKT8"/>
<evidence type="ECO:0000313" key="3">
    <source>
        <dbReference type="Proteomes" id="UP000095751"/>
    </source>
</evidence>
<feature type="compositionally biased region" description="Polar residues" evidence="1">
    <location>
        <begin position="18"/>
        <end position="33"/>
    </location>
</feature>
<feature type="compositionally biased region" description="Polar residues" evidence="1">
    <location>
        <begin position="367"/>
        <end position="384"/>
    </location>
</feature>
<feature type="compositionally biased region" description="Polar residues" evidence="1">
    <location>
        <begin position="659"/>
        <end position="668"/>
    </location>
</feature>
<feature type="region of interest" description="Disordered" evidence="1">
    <location>
        <begin position="872"/>
        <end position="919"/>
    </location>
</feature>
<feature type="compositionally biased region" description="Basic residues" evidence="1">
    <location>
        <begin position="440"/>
        <end position="454"/>
    </location>
</feature>
<dbReference type="KEGG" id="fcy:FRACYDRAFT_237061"/>
<feature type="compositionally biased region" description="Low complexity" evidence="1">
    <location>
        <begin position="713"/>
        <end position="725"/>
    </location>
</feature>
<feature type="compositionally biased region" description="Low complexity" evidence="1">
    <location>
        <begin position="482"/>
        <end position="498"/>
    </location>
</feature>
<feature type="region of interest" description="Disordered" evidence="1">
    <location>
        <begin position="278"/>
        <end position="317"/>
    </location>
</feature>
<name>A0A1E7FKT8_9STRA</name>
<sequence length="1022" mass="111552">MIFTGDRVATNDEKMDEVTSSQDEQKSSYSKRSSVVELWRKREGAISSSNTTHKNKNTSPNTSPSKSTIISAAEEEEEEEEKSPINSNKFEEEKKQYNHQQHQHQQIDSSQHSEQDSRQHNEKSASDSNLRYDDDDDDDNNSKKNIASDSERNEPESAVTTGNNGNNNTGDGGNGRIGKKKGVVAVSAPARRSNIRDSWKKKAVSSPKYPSTPNRKAIHINTTPCSPVILYDEQPTESAPSNCCSPVVVVIDDVDRQSLDSSLNNSSPIVVESITATTTTTTTTTSPSVKRSGIRNSSWRNRGGSIGSLNSTTLTTNSVEPMIDEQQAAKDDDVNETPPSNSNNNATSSPSSSAFDELKSKWAKFGVQQQPSHPTSTKSLPSQATTTTTPTKSFPRTVPPSDGNHVVTNQLTIQNELVIVTGEVSSPTSNISSAENNKSKFSKPTKISRVKNLRKINTSSSIPGNRIQKSSIGLDSKVTTKSSPSSSPSPLASNMGSSRLASRRKLDSKGLRSKYTRRQTSATSSTTSNTDEESLDITTKNSSATNSSADDLIPIKQSSIAVTTSFVSAEQFVHHSLLPSSAEKEFVPSFPLDESLQDDSLNLYNTAAATTTTTTTTEVIGKSEELNTIDHPSHSFVPIQSQYETTDRRSAGTNGGEMTMSTLLSPQSNSTDALNNFIAVSKFKSNSPIIYPKTQNNQQQNPNNNEVDRTSCDDSWSSSASNSRGEGSGEIRNQNYTNNSRSPFNSRASRKLREIRQRQQQLRNSRIEGQDNTSGESSKELNTEVLTNESQNNNVVSSPELTMKASVPHDEANHSLDDSCQSYNVLQPQPLLDSPIQTPRIVDSRPSVSTPIIQRTKTNESCASSLISMDESTAVSPSLYSETTNDNSQMMHSKAESATIGGETRDSQTTRDSSQRSRLIVPDADRMVPEEFVSEKDANVESFKTAYETTSFEQIAKDMTEQASSVLGINILNNGMQNTLNELGLGDVFRQKKTTRKKVPRSRVPSPVEEVAIEVEYVADSD</sequence>
<reference evidence="2 3" key="1">
    <citation type="submission" date="2016-09" db="EMBL/GenBank/DDBJ databases">
        <title>Extensive genetic diversity and differential bi-allelic expression allows diatom success in the polar Southern Ocean.</title>
        <authorList>
            <consortium name="DOE Joint Genome Institute"/>
            <person name="Mock T."/>
            <person name="Otillar R.P."/>
            <person name="Strauss J."/>
            <person name="Dupont C."/>
            <person name="Frickenhaus S."/>
            <person name="Maumus F."/>
            <person name="Mcmullan M."/>
            <person name="Sanges R."/>
            <person name="Schmutz J."/>
            <person name="Toseland A."/>
            <person name="Valas R."/>
            <person name="Veluchamy A."/>
            <person name="Ward B.J."/>
            <person name="Allen A."/>
            <person name="Barry K."/>
            <person name="Falciatore A."/>
            <person name="Ferrante M."/>
            <person name="Fortunato A.E."/>
            <person name="Gloeckner G."/>
            <person name="Gruber A."/>
            <person name="Hipkin R."/>
            <person name="Janech M."/>
            <person name="Kroth P."/>
            <person name="Leese F."/>
            <person name="Lindquist E."/>
            <person name="Lyon B.R."/>
            <person name="Martin J."/>
            <person name="Mayer C."/>
            <person name="Parker M."/>
            <person name="Quesneville H."/>
            <person name="Raymond J."/>
            <person name="Uhlig C."/>
            <person name="Valentin K.U."/>
            <person name="Worden A.Z."/>
            <person name="Armbrust E.V."/>
            <person name="Bowler C."/>
            <person name="Green B."/>
            <person name="Moulton V."/>
            <person name="Van Oosterhout C."/>
            <person name="Grigoriev I."/>
        </authorList>
    </citation>
    <scope>NUCLEOTIDE SEQUENCE [LARGE SCALE GENOMIC DNA]</scope>
    <source>
        <strain evidence="2 3">CCMP1102</strain>
    </source>
</reference>
<organism evidence="2 3">
    <name type="scientific">Fragilariopsis cylindrus CCMP1102</name>
    <dbReference type="NCBI Taxonomy" id="635003"/>
    <lineage>
        <taxon>Eukaryota</taxon>
        <taxon>Sar</taxon>
        <taxon>Stramenopiles</taxon>
        <taxon>Ochrophyta</taxon>
        <taxon>Bacillariophyta</taxon>
        <taxon>Bacillariophyceae</taxon>
        <taxon>Bacillariophycidae</taxon>
        <taxon>Bacillariales</taxon>
        <taxon>Bacillariaceae</taxon>
        <taxon>Fragilariopsis</taxon>
    </lineage>
</organism>
<feature type="compositionally biased region" description="Polar residues" evidence="1">
    <location>
        <begin position="426"/>
        <end position="436"/>
    </location>
</feature>
<feature type="region of interest" description="Disordered" evidence="1">
    <location>
        <begin position="426"/>
        <end position="549"/>
    </location>
</feature>
<feature type="compositionally biased region" description="Polar residues" evidence="1">
    <location>
        <begin position="872"/>
        <end position="891"/>
    </location>
</feature>
<feature type="compositionally biased region" description="Low complexity" evidence="1">
    <location>
        <begin position="337"/>
        <end position="354"/>
    </location>
</feature>
<feature type="compositionally biased region" description="Polar residues" evidence="1">
    <location>
        <begin position="784"/>
        <end position="799"/>
    </location>
</feature>
<feature type="region of interest" description="Disordered" evidence="1">
    <location>
        <begin position="1"/>
        <end position="215"/>
    </location>
</feature>
<gene>
    <name evidence="2" type="ORF">FRACYDRAFT_237061</name>
</gene>
<keyword evidence="3" id="KW-1185">Reference proteome</keyword>
<feature type="compositionally biased region" description="Low complexity" evidence="1">
    <location>
        <begin position="99"/>
        <end position="110"/>
    </location>
</feature>
<evidence type="ECO:0000256" key="1">
    <source>
        <dbReference type="SAM" id="MobiDB-lite"/>
    </source>
</evidence>
<feature type="compositionally biased region" description="Low complexity" evidence="1">
    <location>
        <begin position="538"/>
        <end position="549"/>
    </location>
</feature>
<feature type="compositionally biased region" description="Low complexity" evidence="1">
    <location>
        <begin position="695"/>
        <end position="705"/>
    </location>
</feature>
<dbReference type="OrthoDB" id="57137at2759"/>
<feature type="compositionally biased region" description="Low complexity" evidence="1">
    <location>
        <begin position="520"/>
        <end position="529"/>
    </location>
</feature>
<feature type="region of interest" description="Disordered" evidence="1">
    <location>
        <begin position="689"/>
        <end position="799"/>
    </location>
</feature>
<dbReference type="Proteomes" id="UP000095751">
    <property type="component" value="Unassembled WGS sequence"/>
</dbReference>